<feature type="compositionally biased region" description="Basic and acidic residues" evidence="1">
    <location>
        <begin position="7"/>
        <end position="28"/>
    </location>
</feature>
<evidence type="ECO:0008006" key="4">
    <source>
        <dbReference type="Google" id="ProtNLM"/>
    </source>
</evidence>
<dbReference type="InterPro" id="IPR036514">
    <property type="entry name" value="SGNH_hydro_sf"/>
</dbReference>
<dbReference type="OrthoDB" id="9764164at2"/>
<dbReference type="SUPFAM" id="SSF52266">
    <property type="entry name" value="SGNH hydrolase"/>
    <property type="match status" value="1"/>
</dbReference>
<dbReference type="KEGG" id="bsol:FSW04_02430"/>
<evidence type="ECO:0000256" key="1">
    <source>
        <dbReference type="SAM" id="MobiDB-lite"/>
    </source>
</evidence>
<name>A0A5B8U0J8_9ACTN</name>
<proteinExistence type="predicted"/>
<reference evidence="2 3" key="1">
    <citation type="journal article" date="2018" name="J. Microbiol.">
        <title>Baekduia soli gen. nov., sp. nov., a novel bacterium isolated from the soil of Baekdu Mountain and proposal of a novel family name, Baekduiaceae fam. nov.</title>
        <authorList>
            <person name="An D.S."/>
            <person name="Siddiqi M.Z."/>
            <person name="Kim K.H."/>
            <person name="Yu H.S."/>
            <person name="Im W.T."/>
        </authorList>
    </citation>
    <scope>NUCLEOTIDE SEQUENCE [LARGE SCALE GENOMIC DNA]</scope>
    <source>
        <strain evidence="2 3">BR7-21</strain>
    </source>
</reference>
<dbReference type="RefSeq" id="WP_146915867.1">
    <property type="nucleotide sequence ID" value="NZ_CP042430.1"/>
</dbReference>
<dbReference type="Gene3D" id="3.40.50.1110">
    <property type="entry name" value="SGNH hydrolase"/>
    <property type="match status" value="1"/>
</dbReference>
<evidence type="ECO:0000313" key="3">
    <source>
        <dbReference type="Proteomes" id="UP000321805"/>
    </source>
</evidence>
<sequence>MAGAVADELRDPRTPPDVEIRSEAREPAPDPALGIPVALAPGGEPRHRLVAIGDSLTHGFQSGAVFRTDLSYPAIIAHTLGITGRFRHPTYPGHGGLPFNLEHVIRALEARHGSRLEWWRLPAAAVSLRREMDAIEDWWERGPGTDPGPATGIPHNLGIFGWDLRDVLSQTADGCRRQLGTPVDAALRQVVEHAGERAAIRVLHAARGPDGRALTPLGAARALGRDGGIETLVVMLGANNALQTVTRLDVTWSDDGYDDLEAKRRFTVWRPVHFARELEQVVAQVRAIDARHVLWATVPHVTIAPIARGVGGKGRPGSRYFPHYTRPWIADADFDPAQDPHVTAAQARAVDAAIDQYNTAITAAVAAARRDGRDWWLVELCGILDRLASRRYVQDPAARPDWWTPYPLPPELAALDPPPDTRMLLAGASGRAQGGIFSLDGVHPTTVAYGVIAQELVDVMARAGVAFPGRPGGAGHGPVRVDLARLVERDALIGDPPASVRPGLALLGWLDEQADVFARLLHRRP</sequence>
<keyword evidence="3" id="KW-1185">Reference proteome</keyword>
<organism evidence="2 3">
    <name type="scientific">Baekduia soli</name>
    <dbReference type="NCBI Taxonomy" id="496014"/>
    <lineage>
        <taxon>Bacteria</taxon>
        <taxon>Bacillati</taxon>
        <taxon>Actinomycetota</taxon>
        <taxon>Thermoleophilia</taxon>
        <taxon>Solirubrobacterales</taxon>
        <taxon>Baekduiaceae</taxon>
        <taxon>Baekduia</taxon>
    </lineage>
</organism>
<protein>
    <recommendedName>
        <fullName evidence="4">SGNH/GDSL hydrolase family protein</fullName>
    </recommendedName>
</protein>
<dbReference type="EMBL" id="CP042430">
    <property type="protein sequence ID" value="QEC46544.1"/>
    <property type="molecule type" value="Genomic_DNA"/>
</dbReference>
<accession>A0A5B8U0J8</accession>
<dbReference type="Proteomes" id="UP000321805">
    <property type="component" value="Chromosome"/>
</dbReference>
<feature type="region of interest" description="Disordered" evidence="1">
    <location>
        <begin position="1"/>
        <end position="34"/>
    </location>
</feature>
<dbReference type="AlphaFoldDB" id="A0A5B8U0J8"/>
<gene>
    <name evidence="2" type="ORF">FSW04_02430</name>
</gene>
<evidence type="ECO:0000313" key="2">
    <source>
        <dbReference type="EMBL" id="QEC46544.1"/>
    </source>
</evidence>